<reference evidence="1" key="1">
    <citation type="journal article" date="2021" name="PeerJ">
        <title>Extensive microbial diversity within the chicken gut microbiome revealed by metagenomics and culture.</title>
        <authorList>
            <person name="Gilroy R."/>
            <person name="Ravi A."/>
            <person name="Getino M."/>
            <person name="Pursley I."/>
            <person name="Horton D.L."/>
            <person name="Alikhan N.F."/>
            <person name="Baker D."/>
            <person name="Gharbi K."/>
            <person name="Hall N."/>
            <person name="Watson M."/>
            <person name="Adriaenssens E.M."/>
            <person name="Foster-Nyarko E."/>
            <person name="Jarju S."/>
            <person name="Secka A."/>
            <person name="Antonio M."/>
            <person name="Oren A."/>
            <person name="Chaudhuri R.R."/>
            <person name="La Ragione R."/>
            <person name="Hildebrand F."/>
            <person name="Pallen M.J."/>
        </authorList>
    </citation>
    <scope>NUCLEOTIDE SEQUENCE</scope>
    <source>
        <strain evidence="1">Gambia2-208</strain>
    </source>
</reference>
<comment type="caution">
    <text evidence="1">The sequence shown here is derived from an EMBL/GenBank/DDBJ whole genome shotgun (WGS) entry which is preliminary data.</text>
</comment>
<gene>
    <name evidence="1" type="ORF">H9824_12220</name>
</gene>
<accession>A0A9D1ZKI2</accession>
<dbReference type="EMBL" id="DXCV01000088">
    <property type="protein sequence ID" value="HIY89448.1"/>
    <property type="molecule type" value="Genomic_DNA"/>
</dbReference>
<protein>
    <submittedName>
        <fullName evidence="1">Uncharacterized protein</fullName>
    </submittedName>
</protein>
<dbReference type="AlphaFoldDB" id="A0A9D1ZKI2"/>
<evidence type="ECO:0000313" key="1">
    <source>
        <dbReference type="EMBL" id="HIY89448.1"/>
    </source>
</evidence>
<evidence type="ECO:0000313" key="2">
    <source>
        <dbReference type="Proteomes" id="UP000886851"/>
    </source>
</evidence>
<name>A0A9D1ZKI2_9BACE</name>
<proteinExistence type="predicted"/>
<reference evidence="1" key="2">
    <citation type="submission" date="2021-04" db="EMBL/GenBank/DDBJ databases">
        <authorList>
            <person name="Gilroy R."/>
        </authorList>
    </citation>
    <scope>NUCLEOTIDE SEQUENCE</scope>
    <source>
        <strain evidence="1">Gambia2-208</strain>
    </source>
</reference>
<organism evidence="1 2">
    <name type="scientific">Candidatus Bacteroides pullicola</name>
    <dbReference type="NCBI Taxonomy" id="2838475"/>
    <lineage>
        <taxon>Bacteria</taxon>
        <taxon>Pseudomonadati</taxon>
        <taxon>Bacteroidota</taxon>
        <taxon>Bacteroidia</taxon>
        <taxon>Bacteroidales</taxon>
        <taxon>Bacteroidaceae</taxon>
        <taxon>Bacteroides</taxon>
    </lineage>
</organism>
<sequence length="83" mass="9751">MNETISYLKAYGIDKRQANLLYKRLQSGKYLVAYIKYDIDVFLCSWLPKNQEHINSDCVIEEILGFRCGDALKVQQFKLMLNK</sequence>
<dbReference type="Proteomes" id="UP000886851">
    <property type="component" value="Unassembled WGS sequence"/>
</dbReference>